<keyword evidence="3" id="KW-1185">Reference proteome</keyword>
<reference evidence="2 3" key="1">
    <citation type="submission" date="2024-04" db="EMBL/GenBank/DDBJ databases">
        <authorList>
            <person name="Fracassetti M."/>
        </authorList>
    </citation>
    <scope>NUCLEOTIDE SEQUENCE [LARGE SCALE GENOMIC DNA]</scope>
</reference>
<organism evidence="2 3">
    <name type="scientific">Linum trigynum</name>
    <dbReference type="NCBI Taxonomy" id="586398"/>
    <lineage>
        <taxon>Eukaryota</taxon>
        <taxon>Viridiplantae</taxon>
        <taxon>Streptophyta</taxon>
        <taxon>Embryophyta</taxon>
        <taxon>Tracheophyta</taxon>
        <taxon>Spermatophyta</taxon>
        <taxon>Magnoliopsida</taxon>
        <taxon>eudicotyledons</taxon>
        <taxon>Gunneridae</taxon>
        <taxon>Pentapetalae</taxon>
        <taxon>rosids</taxon>
        <taxon>fabids</taxon>
        <taxon>Malpighiales</taxon>
        <taxon>Linaceae</taxon>
        <taxon>Linum</taxon>
    </lineage>
</organism>
<proteinExistence type="predicted"/>
<evidence type="ECO:0000313" key="3">
    <source>
        <dbReference type="Proteomes" id="UP001497516"/>
    </source>
</evidence>
<dbReference type="AlphaFoldDB" id="A0AAV2D994"/>
<feature type="chain" id="PRO_5043931804" description="Secreted protein" evidence="1">
    <location>
        <begin position="16"/>
        <end position="71"/>
    </location>
</feature>
<evidence type="ECO:0008006" key="4">
    <source>
        <dbReference type="Google" id="ProtNLM"/>
    </source>
</evidence>
<feature type="signal peptide" evidence="1">
    <location>
        <begin position="1"/>
        <end position="15"/>
    </location>
</feature>
<keyword evidence="1" id="KW-0732">Signal</keyword>
<gene>
    <name evidence="2" type="ORF">LTRI10_LOCUS12573</name>
</gene>
<evidence type="ECO:0000256" key="1">
    <source>
        <dbReference type="SAM" id="SignalP"/>
    </source>
</evidence>
<sequence length="71" mass="8346">MGILFFLVYVSRFYGEGRWSDGDYVDYCFWKRDRARHNGCRRTKLAPQLEESSAATILSLEDRRCSCVTSR</sequence>
<dbReference type="EMBL" id="OZ034815">
    <property type="protein sequence ID" value="CAL1370445.1"/>
    <property type="molecule type" value="Genomic_DNA"/>
</dbReference>
<dbReference type="Proteomes" id="UP001497516">
    <property type="component" value="Chromosome 2"/>
</dbReference>
<name>A0AAV2D994_9ROSI</name>
<accession>A0AAV2D994</accession>
<evidence type="ECO:0000313" key="2">
    <source>
        <dbReference type="EMBL" id="CAL1370445.1"/>
    </source>
</evidence>
<protein>
    <recommendedName>
        <fullName evidence="4">Secreted protein</fullName>
    </recommendedName>
</protein>